<keyword evidence="3 6" id="KW-0518">Myosin</keyword>
<dbReference type="OrthoDB" id="6108017at2759"/>
<feature type="region of interest" description="Disordered" evidence="8">
    <location>
        <begin position="1808"/>
        <end position="1873"/>
    </location>
</feature>
<keyword evidence="2 6" id="KW-0067">ATP-binding</keyword>
<dbReference type="FunFam" id="1.10.10.820:FF:000001">
    <property type="entry name" value="Myosin heavy chain"/>
    <property type="match status" value="1"/>
</dbReference>
<keyword evidence="4 6" id="KW-0505">Motor protein</keyword>
<dbReference type="Pfam" id="PF00169">
    <property type="entry name" value="PH"/>
    <property type="match status" value="2"/>
</dbReference>
<dbReference type="Gene3D" id="1.20.5.4820">
    <property type="match status" value="1"/>
</dbReference>
<dbReference type="SMART" id="SM00242">
    <property type="entry name" value="MYSc"/>
    <property type="match status" value="1"/>
</dbReference>
<dbReference type="PRINTS" id="PR00193">
    <property type="entry name" value="MYOSINHEAVY"/>
</dbReference>
<keyword evidence="1 6" id="KW-0547">Nucleotide-binding</keyword>
<evidence type="ECO:0000259" key="11">
    <source>
        <dbReference type="PROSITE" id="PS51016"/>
    </source>
</evidence>
<dbReference type="Gene3D" id="1.20.58.530">
    <property type="match status" value="1"/>
</dbReference>
<feature type="domain" description="PH" evidence="9">
    <location>
        <begin position="1000"/>
        <end position="1138"/>
    </location>
</feature>
<keyword evidence="5 6" id="KW-0009">Actin-binding</keyword>
<dbReference type="GO" id="GO:0003779">
    <property type="term" value="F:actin binding"/>
    <property type="evidence" value="ECO:0007669"/>
    <property type="project" value="UniProtKB-KW"/>
</dbReference>
<dbReference type="Gene3D" id="1.20.120.720">
    <property type="entry name" value="Myosin VI head, motor domain, U50 subdomain"/>
    <property type="match status" value="1"/>
</dbReference>
<dbReference type="SUPFAM" id="SSF52540">
    <property type="entry name" value="P-loop containing nucleoside triphosphate hydrolases"/>
    <property type="match status" value="1"/>
</dbReference>
<protein>
    <submittedName>
        <fullName evidence="13">Myosin 10</fullName>
    </submittedName>
</protein>
<dbReference type="Gene3D" id="2.30.29.30">
    <property type="entry name" value="Pleckstrin-homology domain (PH domain)/Phosphotyrosine-binding domain (PTB)"/>
    <property type="match status" value="4"/>
</dbReference>
<dbReference type="InParanoid" id="A0A0D2WVN0"/>
<feature type="domain" description="Myosin motor" evidence="12">
    <location>
        <begin position="69"/>
        <end position="739"/>
    </location>
</feature>
<dbReference type="Pfam" id="PF00784">
    <property type="entry name" value="MyTH4"/>
    <property type="match status" value="1"/>
</dbReference>
<feature type="region of interest" description="Disordered" evidence="8">
    <location>
        <begin position="861"/>
        <end position="900"/>
    </location>
</feature>
<feature type="domain" description="PH" evidence="9">
    <location>
        <begin position="1223"/>
        <end position="1320"/>
    </location>
</feature>
<dbReference type="GO" id="GO:0016459">
    <property type="term" value="C:myosin complex"/>
    <property type="evidence" value="ECO:0007669"/>
    <property type="project" value="UniProtKB-KW"/>
</dbReference>
<dbReference type="EMBL" id="KE346372">
    <property type="protein sequence ID" value="KJE96920.1"/>
    <property type="molecule type" value="Genomic_DNA"/>
</dbReference>
<dbReference type="Pfam" id="PF00373">
    <property type="entry name" value="FERM_M"/>
    <property type="match status" value="1"/>
</dbReference>
<name>A0A0D2WVN0_CAPO3</name>
<dbReference type="SUPFAM" id="SSF47031">
    <property type="entry name" value="Second domain of FERM"/>
    <property type="match status" value="1"/>
</dbReference>
<proteinExistence type="inferred from homology"/>
<evidence type="ECO:0000256" key="8">
    <source>
        <dbReference type="SAM" id="MobiDB-lite"/>
    </source>
</evidence>
<dbReference type="Proteomes" id="UP000008743">
    <property type="component" value="Unassembled WGS sequence"/>
</dbReference>
<evidence type="ECO:0000256" key="5">
    <source>
        <dbReference type="ARBA" id="ARBA00023203"/>
    </source>
</evidence>
<comment type="similarity">
    <text evidence="6">Belongs to the TRAFAC class myosin-kinesin ATPase superfamily. Myosin family.</text>
</comment>
<keyword evidence="14" id="KW-1185">Reference proteome</keyword>
<dbReference type="InterPro" id="IPR036961">
    <property type="entry name" value="Kinesin_motor_dom_sf"/>
</dbReference>
<dbReference type="InterPro" id="IPR001849">
    <property type="entry name" value="PH_domain"/>
</dbReference>
<evidence type="ECO:0000256" key="7">
    <source>
        <dbReference type="SAM" id="Coils"/>
    </source>
</evidence>
<dbReference type="PhylomeDB" id="A0A0D2WVN0"/>
<dbReference type="InterPro" id="IPR000857">
    <property type="entry name" value="MyTH4_dom"/>
</dbReference>
<dbReference type="Gene3D" id="1.25.40.530">
    <property type="entry name" value="MyTH4 domain"/>
    <property type="match status" value="1"/>
</dbReference>
<dbReference type="Gene3D" id="3.40.850.10">
    <property type="entry name" value="Kinesin motor domain"/>
    <property type="match status" value="1"/>
</dbReference>
<feature type="region of interest" description="Disordered" evidence="8">
    <location>
        <begin position="818"/>
        <end position="837"/>
    </location>
</feature>
<dbReference type="STRING" id="595528.A0A0D2WVN0"/>
<dbReference type="GO" id="GO:0003774">
    <property type="term" value="F:cytoskeletal motor activity"/>
    <property type="evidence" value="ECO:0007669"/>
    <property type="project" value="UniProtKB-UniRule"/>
</dbReference>
<evidence type="ECO:0000259" key="9">
    <source>
        <dbReference type="PROSITE" id="PS50003"/>
    </source>
</evidence>
<dbReference type="SMART" id="SM00295">
    <property type="entry name" value="B41"/>
    <property type="match status" value="1"/>
</dbReference>
<dbReference type="Pfam" id="PF00612">
    <property type="entry name" value="IQ"/>
    <property type="match status" value="1"/>
</dbReference>
<evidence type="ECO:0000313" key="14">
    <source>
        <dbReference type="Proteomes" id="UP000008743"/>
    </source>
</evidence>
<dbReference type="Pfam" id="PF00063">
    <property type="entry name" value="Myosin_head"/>
    <property type="match status" value="1"/>
</dbReference>
<gene>
    <name evidence="13" type="ORF">CAOG_007167</name>
</gene>
<feature type="coiled-coil region" evidence="7">
    <location>
        <begin position="1607"/>
        <end position="1656"/>
    </location>
</feature>
<dbReference type="InterPro" id="IPR011993">
    <property type="entry name" value="PH-like_dom_sf"/>
</dbReference>
<keyword evidence="7" id="KW-0175">Coiled coil</keyword>
<dbReference type="PROSITE" id="PS50057">
    <property type="entry name" value="FERM_3"/>
    <property type="match status" value="1"/>
</dbReference>
<dbReference type="SUPFAM" id="SSF50729">
    <property type="entry name" value="PH domain-like"/>
    <property type="match status" value="2"/>
</dbReference>
<dbReference type="InterPro" id="IPR019748">
    <property type="entry name" value="FERM_central"/>
</dbReference>
<evidence type="ECO:0000256" key="1">
    <source>
        <dbReference type="ARBA" id="ARBA00022741"/>
    </source>
</evidence>
<dbReference type="Gene3D" id="1.10.10.820">
    <property type="match status" value="1"/>
</dbReference>
<dbReference type="PROSITE" id="PS51456">
    <property type="entry name" value="MYOSIN_MOTOR"/>
    <property type="match status" value="1"/>
</dbReference>
<dbReference type="Gene3D" id="1.20.80.10">
    <property type="match status" value="1"/>
</dbReference>
<accession>A0A0D2WVN0</accession>
<dbReference type="SMART" id="SM00139">
    <property type="entry name" value="MyTH4"/>
    <property type="match status" value="1"/>
</dbReference>
<dbReference type="PROSITE" id="PS50003">
    <property type="entry name" value="PH_DOMAIN"/>
    <property type="match status" value="2"/>
</dbReference>
<feature type="compositionally biased region" description="Acidic residues" evidence="8">
    <location>
        <begin position="969"/>
        <end position="990"/>
    </location>
</feature>
<evidence type="ECO:0000256" key="2">
    <source>
        <dbReference type="ARBA" id="ARBA00022840"/>
    </source>
</evidence>
<evidence type="ECO:0000259" key="12">
    <source>
        <dbReference type="PROSITE" id="PS51456"/>
    </source>
</evidence>
<dbReference type="InterPro" id="IPR019749">
    <property type="entry name" value="Band_41_domain"/>
</dbReference>
<evidence type="ECO:0000259" key="10">
    <source>
        <dbReference type="PROSITE" id="PS50057"/>
    </source>
</evidence>
<evidence type="ECO:0000313" key="13">
    <source>
        <dbReference type="EMBL" id="KJE96920.1"/>
    </source>
</evidence>
<dbReference type="PANTHER" id="PTHR46049:SF3">
    <property type="entry name" value="MYOSIN VIIA"/>
    <property type="match status" value="1"/>
</dbReference>
<dbReference type="InterPro" id="IPR000048">
    <property type="entry name" value="IQ_motif_EF-hand-BS"/>
</dbReference>
<reference evidence="14" key="1">
    <citation type="submission" date="2011-02" db="EMBL/GenBank/DDBJ databases">
        <title>The Genome Sequence of Capsaspora owczarzaki ATCC 30864.</title>
        <authorList>
            <person name="Russ C."/>
            <person name="Cuomo C."/>
            <person name="Burger G."/>
            <person name="Gray M.W."/>
            <person name="Holland P.W.H."/>
            <person name="King N."/>
            <person name="Lang F.B.F."/>
            <person name="Roger A.J."/>
            <person name="Ruiz-Trillo I."/>
            <person name="Young S.K."/>
            <person name="Zeng Q."/>
            <person name="Gargeya S."/>
            <person name="Alvarado L."/>
            <person name="Berlin A."/>
            <person name="Chapman S.B."/>
            <person name="Chen Z."/>
            <person name="Freedman E."/>
            <person name="Gellesch M."/>
            <person name="Goldberg J."/>
            <person name="Griggs A."/>
            <person name="Gujja S."/>
            <person name="Heilman E."/>
            <person name="Heiman D."/>
            <person name="Howarth C."/>
            <person name="Mehta T."/>
            <person name="Neiman D."/>
            <person name="Pearson M."/>
            <person name="Roberts A."/>
            <person name="Saif S."/>
            <person name="Shea T."/>
            <person name="Shenoy N."/>
            <person name="Sisk P."/>
            <person name="Stolte C."/>
            <person name="Sykes S."/>
            <person name="White J."/>
            <person name="Yandava C."/>
            <person name="Haas B."/>
            <person name="Nusbaum C."/>
            <person name="Birren B."/>
        </authorList>
    </citation>
    <scope>NUCLEOTIDE SEQUENCE</scope>
    <source>
        <strain evidence="14">ATCC 30864</strain>
    </source>
</reference>
<dbReference type="RefSeq" id="XP_004343891.2">
    <property type="nucleotide sequence ID" value="XM_004343841.2"/>
</dbReference>
<dbReference type="SMART" id="SM00233">
    <property type="entry name" value="PH"/>
    <property type="match status" value="2"/>
</dbReference>
<dbReference type="SMART" id="SM00015">
    <property type="entry name" value="IQ"/>
    <property type="match status" value="3"/>
</dbReference>
<evidence type="ECO:0000256" key="6">
    <source>
        <dbReference type="PROSITE-ProRule" id="PRU00782"/>
    </source>
</evidence>
<dbReference type="Pfam" id="PF21989">
    <property type="entry name" value="RA_2"/>
    <property type="match status" value="1"/>
</dbReference>
<feature type="compositionally biased region" description="Gly residues" evidence="8">
    <location>
        <begin position="954"/>
        <end position="968"/>
    </location>
</feature>
<dbReference type="Gene3D" id="1.20.5.190">
    <property type="match status" value="1"/>
</dbReference>
<evidence type="ECO:0000256" key="4">
    <source>
        <dbReference type="ARBA" id="ARBA00023175"/>
    </source>
</evidence>
<dbReference type="Gene3D" id="3.10.20.90">
    <property type="entry name" value="Phosphatidylinositol 3-kinase Catalytic Subunit, Chain A, domain 1"/>
    <property type="match status" value="1"/>
</dbReference>
<dbReference type="PROSITE" id="PS51016">
    <property type="entry name" value="MYTH4"/>
    <property type="match status" value="1"/>
</dbReference>
<organism evidence="13 14">
    <name type="scientific">Capsaspora owczarzaki (strain ATCC 30864)</name>
    <dbReference type="NCBI Taxonomy" id="595528"/>
    <lineage>
        <taxon>Eukaryota</taxon>
        <taxon>Filasterea</taxon>
        <taxon>Capsaspora</taxon>
    </lineage>
</organism>
<dbReference type="InterPro" id="IPR038185">
    <property type="entry name" value="MyTH4_dom_sf"/>
</dbReference>
<dbReference type="eggNOG" id="KOG4229">
    <property type="taxonomic scope" value="Eukaryota"/>
</dbReference>
<sequence>MASFFETGSWVWLRQNAKDASAPLEAARVVANSPAETTFQLELSQTQVKLANAQLTRDIVTPMHSTSVESVEDMSTLSDLHEGAILHNIRQRYANSNVYTFIGSILAAVNPYKALPIYGDEVLQKYNRSVLGDLPPHIYAIANEAFYAMLNDKRNQCVLISGESGAGKTESTKFILKFLSALSSKDSVVEQQILQSSAILEAFGNAKTVYNNNSSRFGKYISVQFSENGSIEGAKLTDYLLEKSRVVRQNPQERNYHIFYQLFAGLDASEKELFKLTGAPDKFHYMNQSGCITDPSIDDKTDFERVRSAMQVMAFTKEQTQDLLKALAGILHLGNLKFAQEEGQPVKIANAADAALAAEFFGIENQLFHESMCSKKITMRGESISTPLELPAAQDSRDSLSMNIYVRLFEWIINRINRIIRAKDTLAYIGVLDIFGFENFKVNSFEQFCINYANEKLQMYFNQHIFSLEQAEYAKENINWSSIKWVDNQACIDMIERHLGLLDLLDEEARFPKGTDETMLGKFNEQHGTGAFYLKPRMAAKAFGIKHYAGDVQYEVAGFLDKNRDTFREDLVAMLQESSSDFIYDLFEKVAVSDKGAKGGRKKPTVSSQFKDSLGALMQALGAAHPFFVRCIKPNMQKVKDSFDATVVMNQLRYSGMLETVRIRRTGFPVRRAFADFLYRYKVLCVTLGGAAADPKGDAKARCQLVLASVDKANENWQLGTTKVFLREALEAVLEKQRQETLKAVANKIKARIMGYLQRKRFIKIRRQVVIVQKLVRRYLARRRFRKAVKSAILIQSIFRGFRARRLRARLMEAKRKEEERRREEERRKAEERRKEMERLERENKLRELEEMRRKAEEEAKRAAEEEARKKEAEAKRQAEDAAKARALTERLDNEERERKRLEAERLEAIAAEERRKQEEARFLSERDAVLDELNDLGNELDDADVQSLSIGSTAGGSTGGGDASGLGGDDDDDNDNAGGGGDDEDEGGESADIEYEALKLLREGYILRHDTGKSAGKKAWKRKWAVLREGYLVLFGQKPNALKSGWVIKQSGTLKNWTRHYLVLTNGTLAYYKSSDEGEEAINVLALNKCSGVFEATGSINKDNAFGIIMPKKTYYFCTDTIEERALWVDIVRKVHTGMTDRSQLRKLETEKLDYKNAQEIIETRYVVSIAPTMPLDEQKNVFVLQTHTHAYTLAIEKHEDMIEWNLLLLPKVSKIEQKMAGSVMEGYLMKKTRTVNRRRYVVLKEDSIRYYKKQDDQFAVDSIELNSLCTVVPPVDIVGQMTHQWTFKVNSRRRTLVFTSKSSEDAYAWIDAIREIIDSKPVIESKTQKLITEIKAVKASHVGAIYAAYPILTYTPLHISASLLALPYGCLHHDTRTLHTEALSIFRTLLEMEKAQDWIPHAQNVLQFAISIAVLRSEIFMQAVKQTINHPKPGSQQHMRYWYLLAALCNVTTPERKYQRYLRFYLKRVIDQTSTTSTVMAPVLVLARSCLRALDERKKREFPSSRLELEAIQQGTDVSLPIYCLGERSCKVSVSTATTVKDILGDIAKALGLSNARNRFALFEETEDHENSHFVGESMLVLDILAKWDMLTAEQRQQQQLQYLAVEQQEQLRQQAVQLQHQKEKLTPAQQQQLQQQELAKKQKEEAAAAAAAAAAAPPSAASLYETALRKSSMSNDSSSAPPPPGVTIIVDKWRLVYRVHCFMETDFKRIDNPIEQDCLFEQTHVDLVQFRVPMSDEQRIKLAALRLQAKLGDCDVSKDIPDIRPFYPIFLTQTAKQSEKAGTAGIGSPAGSSKMGTFRKTLGTLRRGKKDDPMFASESPAPVLPGSASSSPMKIKRGQSASSLHGVDVGEDSEASHMSSSPGADEKKAGKFGTLMKGVKSLAKTTSSSALVSSSTSAAGPRRDDDLRVDPFDLIDVKAVTAAIDEAWINLAGTSKPEAMRQYMAIVAFEWPYYGSAIFECENVAIESWPKDILLIVNQKGITVCKQPAGAGALSPADRLGTYPYFGILSYSAPNVNSLKFVVDSPGKISLTTPKAVLITTIIKSYIEELVKQKQGAK</sequence>
<dbReference type="CDD" id="cd14473">
    <property type="entry name" value="FERM_B-lobe"/>
    <property type="match status" value="1"/>
</dbReference>
<feature type="region of interest" description="Actin-binding" evidence="6">
    <location>
        <begin position="614"/>
        <end position="636"/>
    </location>
</feature>
<feature type="binding site" evidence="6">
    <location>
        <begin position="162"/>
        <end position="169"/>
    </location>
    <ligand>
        <name>ATP</name>
        <dbReference type="ChEBI" id="CHEBI:30616"/>
    </ligand>
</feature>
<dbReference type="InterPro" id="IPR000299">
    <property type="entry name" value="FERM_domain"/>
</dbReference>
<dbReference type="InterPro" id="IPR027417">
    <property type="entry name" value="P-loop_NTPase"/>
</dbReference>
<evidence type="ECO:0000256" key="3">
    <source>
        <dbReference type="ARBA" id="ARBA00023123"/>
    </source>
</evidence>
<dbReference type="InterPro" id="IPR051724">
    <property type="entry name" value="Actin_motor_Myosin"/>
</dbReference>
<feature type="region of interest" description="Disordered" evidence="8">
    <location>
        <begin position="950"/>
        <end position="990"/>
    </location>
</feature>
<dbReference type="InterPro" id="IPR035963">
    <property type="entry name" value="FERM_2"/>
</dbReference>
<dbReference type="InterPro" id="IPR014352">
    <property type="entry name" value="FERM/acyl-CoA-bd_prot_sf"/>
</dbReference>
<feature type="domain" description="MyTH4" evidence="11">
    <location>
        <begin position="1356"/>
        <end position="1515"/>
    </location>
</feature>
<dbReference type="FunFam" id="2.30.29.30:FF:000286">
    <property type="entry name" value="PH-protein kinase domain containing protein"/>
    <property type="match status" value="1"/>
</dbReference>
<dbReference type="InterPro" id="IPR001609">
    <property type="entry name" value="Myosin_head_motor_dom-like"/>
</dbReference>
<dbReference type="PROSITE" id="PS50096">
    <property type="entry name" value="IQ"/>
    <property type="match status" value="3"/>
</dbReference>
<dbReference type="GO" id="GO:0005524">
    <property type="term" value="F:ATP binding"/>
    <property type="evidence" value="ECO:0007669"/>
    <property type="project" value="UniProtKB-UniRule"/>
</dbReference>
<dbReference type="PANTHER" id="PTHR46049">
    <property type="entry name" value="AGAP003327-PA"/>
    <property type="match status" value="1"/>
</dbReference>
<feature type="domain" description="FERM" evidence="10">
    <location>
        <begin position="1520"/>
        <end position="2061"/>
    </location>
</feature>